<name>A0A653VT64_9GAMM</name>
<comment type="caution">
    <text evidence="2">The sequence shown here is derived from an EMBL/GenBank/DDBJ whole genome shotgun (WGS) entry which is preliminary data.</text>
</comment>
<dbReference type="GeneID" id="57344109"/>
<dbReference type="EMBL" id="JABWPM010000002">
    <property type="protein sequence ID" value="NUY95662.1"/>
    <property type="molecule type" value="Genomic_DNA"/>
</dbReference>
<gene>
    <name evidence="2" type="ORF">HU668_04210</name>
    <name evidence="3" type="ORF">PANT111_210108</name>
</gene>
<proteinExistence type="predicted"/>
<evidence type="ECO:0000313" key="3">
    <source>
        <dbReference type="EMBL" id="VXC09266.1"/>
    </source>
</evidence>
<accession>A0A653VT64</accession>
<reference evidence="3 4" key="1">
    <citation type="submission" date="2019-10" db="EMBL/GenBank/DDBJ databases">
        <authorList>
            <person name="Karimi E."/>
        </authorList>
    </citation>
    <scope>NUCLEOTIDE SEQUENCE [LARGE SCALE GENOMIC DNA]</scope>
    <source>
        <strain evidence="3">Pantoea sp. 111</strain>
    </source>
</reference>
<keyword evidence="3" id="KW-0449">Lipoprotein</keyword>
<dbReference type="Proteomes" id="UP000566985">
    <property type="component" value="Unassembled WGS sequence"/>
</dbReference>
<keyword evidence="1" id="KW-0732">Signal</keyword>
<evidence type="ECO:0000313" key="5">
    <source>
        <dbReference type="Proteomes" id="UP000566985"/>
    </source>
</evidence>
<feature type="chain" id="PRO_5042724793" evidence="1">
    <location>
        <begin position="21"/>
        <end position="108"/>
    </location>
</feature>
<dbReference type="EMBL" id="CABWMH010000014">
    <property type="protein sequence ID" value="VXC09266.1"/>
    <property type="molecule type" value="Genomic_DNA"/>
</dbReference>
<organism evidence="2 5">
    <name type="scientific">Pantoea brenneri</name>
    <dbReference type="NCBI Taxonomy" id="472694"/>
    <lineage>
        <taxon>Bacteria</taxon>
        <taxon>Pseudomonadati</taxon>
        <taxon>Pseudomonadota</taxon>
        <taxon>Gammaproteobacteria</taxon>
        <taxon>Enterobacterales</taxon>
        <taxon>Erwiniaceae</taxon>
        <taxon>Pantoea</taxon>
    </lineage>
</organism>
<dbReference type="PROSITE" id="PS51257">
    <property type="entry name" value="PROKAR_LIPOPROTEIN"/>
    <property type="match status" value="1"/>
</dbReference>
<dbReference type="AlphaFoldDB" id="A0A653VT64"/>
<reference evidence="2 5" key="2">
    <citation type="submission" date="2020-05" db="EMBL/GenBank/DDBJ databases">
        <title>Whole Genome Sequences of Enterobacteriales Associated with the International Space Station.</title>
        <authorList>
            <person name="Bharadwaj A."/>
            <person name="Daudu R."/>
            <person name="Singh N."/>
            <person name="Wood J."/>
            <person name="Debieu M."/>
            <person name="Mason C."/>
            <person name="Wang C."/>
            <person name="Venkateswaran K."/>
        </authorList>
    </citation>
    <scope>NUCLEOTIDE SEQUENCE [LARGE SCALE GENOMIC DNA]</scope>
    <source>
        <strain evidence="2 5">IF5SW-B1</strain>
    </source>
</reference>
<evidence type="ECO:0000313" key="2">
    <source>
        <dbReference type="EMBL" id="NUY95662.1"/>
    </source>
</evidence>
<feature type="signal peptide" evidence="1">
    <location>
        <begin position="1"/>
        <end position="20"/>
    </location>
</feature>
<evidence type="ECO:0000256" key="1">
    <source>
        <dbReference type="SAM" id="SignalP"/>
    </source>
</evidence>
<dbReference type="Proteomes" id="UP000433737">
    <property type="component" value="Unassembled WGS sequence"/>
</dbReference>
<sequence length="108" mass="11592">MNRIVMSGVLVMLLSGCATKQYPQASAVTPEETAVLDCRLLDQEIVKAHSVQSEIDQTGRFDALTVMGFIGDFGIGNGIAKLNASHKADSRLQQLQSLKAAKCSQRVA</sequence>
<protein>
    <submittedName>
        <fullName evidence="3">Lipoprotein</fullName>
    </submittedName>
</protein>
<evidence type="ECO:0000313" key="4">
    <source>
        <dbReference type="Proteomes" id="UP000433737"/>
    </source>
</evidence>
<dbReference type="RefSeq" id="WP_069728005.1">
    <property type="nucleotide sequence ID" value="NZ_CAUQFK010000009.1"/>
</dbReference>